<evidence type="ECO:0000256" key="1">
    <source>
        <dbReference type="SAM" id="SignalP"/>
    </source>
</evidence>
<organism evidence="2 4">
    <name type="scientific">Formosa algae</name>
    <dbReference type="NCBI Taxonomy" id="225843"/>
    <lineage>
        <taxon>Bacteria</taxon>
        <taxon>Pseudomonadati</taxon>
        <taxon>Bacteroidota</taxon>
        <taxon>Flavobacteriia</taxon>
        <taxon>Flavobacteriales</taxon>
        <taxon>Flavobacteriaceae</taxon>
        <taxon>Formosa</taxon>
    </lineage>
</organism>
<evidence type="ECO:0000313" key="4">
    <source>
        <dbReference type="Proteomes" id="UP001138672"/>
    </source>
</evidence>
<dbReference type="EMBL" id="JAUSUU010000007">
    <property type="protein sequence ID" value="MDQ0335870.1"/>
    <property type="molecule type" value="Genomic_DNA"/>
</dbReference>
<proteinExistence type="predicted"/>
<feature type="signal peptide" evidence="1">
    <location>
        <begin position="1"/>
        <end position="19"/>
    </location>
</feature>
<evidence type="ECO:0000313" key="5">
    <source>
        <dbReference type="Proteomes" id="UP001231587"/>
    </source>
</evidence>
<evidence type="ECO:0008006" key="6">
    <source>
        <dbReference type="Google" id="ProtNLM"/>
    </source>
</evidence>
<evidence type="ECO:0000313" key="2">
    <source>
        <dbReference type="EMBL" id="MBP1840717.1"/>
    </source>
</evidence>
<name>A0A9X0YNY5_9FLAO</name>
<protein>
    <recommendedName>
        <fullName evidence="6">DUF4932 domain-containing protein</fullName>
    </recommendedName>
</protein>
<dbReference type="PROSITE" id="PS51257">
    <property type="entry name" value="PROKAR_LIPOPROTEIN"/>
    <property type="match status" value="1"/>
</dbReference>
<dbReference type="OrthoDB" id="1442239at2"/>
<comment type="caution">
    <text evidence="2">The sequence shown here is derived from an EMBL/GenBank/DDBJ whole genome shotgun (WGS) entry which is preliminary data.</text>
</comment>
<sequence>MKSVWVVCLSLFMLTTACAQDKPSTTRLNLDKHDLSWITTASDFNQKPLSLEAIDSELSKLVAQAIKQDVLTSDIEIPINTKKLQYLGRKFPNDTGLFGTYNNWYPDKLDHLTWKAHFYTYGDFIITTKQDQAIDQKNVYYAIRSIIILQERYPELYEKLISATKTYITDAPAFVPLVNANQKFWIAFNDNPAYISSNNTIFMYRGTLPNTNPPIAQWNNISVINIHDINILGQSDLGSKPIYNASNPWKNYELHMTEGLPVSIAHEMLHNYIDYAYTADEHILPIKLYRGKTNFIYAEENAVIHTLYSYIKKKGGLLNNQSNYYYKTVFEPNIKILNRGHQLKAYCKVFSNLNSKPKDYKSNFLIPIFE</sequence>
<evidence type="ECO:0000313" key="3">
    <source>
        <dbReference type="EMBL" id="MDQ0335870.1"/>
    </source>
</evidence>
<accession>A0A9X0YNY5</accession>
<reference evidence="2" key="1">
    <citation type="submission" date="2021-03" db="EMBL/GenBank/DDBJ databases">
        <title>Genomic Encyclopedia of Type Strains, Phase IV (KMG-IV): sequencing the most valuable type-strain genomes for metagenomic binning, comparative biology and taxonomic classification.</title>
        <authorList>
            <person name="Goeker M."/>
        </authorList>
    </citation>
    <scope>NUCLEOTIDE SEQUENCE</scope>
    <source>
        <strain evidence="2">DSM 15523</strain>
        <strain evidence="3 5">DSM 16476</strain>
    </source>
</reference>
<dbReference type="Proteomes" id="UP001231587">
    <property type="component" value="Unassembled WGS sequence"/>
</dbReference>
<dbReference type="AlphaFoldDB" id="A0A9X0YNY5"/>
<gene>
    <name evidence="2" type="ORF">J2Z56_002647</name>
    <name evidence="3" type="ORF">J2Z57_002322</name>
</gene>
<dbReference type="EMBL" id="JAGGJQ010000007">
    <property type="protein sequence ID" value="MBP1840717.1"/>
    <property type="molecule type" value="Genomic_DNA"/>
</dbReference>
<keyword evidence="5" id="KW-1185">Reference proteome</keyword>
<dbReference type="Proteomes" id="UP001138672">
    <property type="component" value="Unassembled WGS sequence"/>
</dbReference>
<dbReference type="RefSeq" id="WP_157486312.1">
    <property type="nucleotide sequence ID" value="NZ_JAGGJQ010000007.1"/>
</dbReference>
<keyword evidence="1" id="KW-0732">Signal</keyword>
<feature type="chain" id="PRO_5040754107" description="DUF4932 domain-containing protein" evidence="1">
    <location>
        <begin position="20"/>
        <end position="370"/>
    </location>
</feature>